<dbReference type="EMBL" id="MCGE01000034">
    <property type="protein sequence ID" value="ORZ07587.1"/>
    <property type="molecule type" value="Genomic_DNA"/>
</dbReference>
<dbReference type="AlphaFoldDB" id="A0A1X2I255"/>
<protein>
    <submittedName>
        <fullName evidence="2">Uncharacterized protein</fullName>
    </submittedName>
</protein>
<evidence type="ECO:0000313" key="2">
    <source>
        <dbReference type="EMBL" id="ORZ07587.1"/>
    </source>
</evidence>
<dbReference type="Proteomes" id="UP000193560">
    <property type="component" value="Unassembled WGS sequence"/>
</dbReference>
<gene>
    <name evidence="2" type="ORF">BCR42DRAFT_425813</name>
</gene>
<dbReference type="OrthoDB" id="2288796at2759"/>
<reference evidence="2 3" key="1">
    <citation type="submission" date="2016-07" db="EMBL/GenBank/DDBJ databases">
        <title>Pervasive Adenine N6-methylation of Active Genes in Fungi.</title>
        <authorList>
            <consortium name="DOE Joint Genome Institute"/>
            <person name="Mondo S.J."/>
            <person name="Dannebaum R.O."/>
            <person name="Kuo R.C."/>
            <person name="Labutti K."/>
            <person name="Haridas S."/>
            <person name="Kuo A."/>
            <person name="Salamov A."/>
            <person name="Ahrendt S.R."/>
            <person name="Lipzen A."/>
            <person name="Sullivan W."/>
            <person name="Andreopoulos W.B."/>
            <person name="Clum A."/>
            <person name="Lindquist E."/>
            <person name="Daum C."/>
            <person name="Ramamoorthy G.K."/>
            <person name="Gryganskyi A."/>
            <person name="Culley D."/>
            <person name="Magnuson J.K."/>
            <person name="James T.Y."/>
            <person name="O'Malley M.A."/>
            <person name="Stajich J.E."/>
            <person name="Spatafora J.W."/>
            <person name="Visel A."/>
            <person name="Grigoriev I.V."/>
        </authorList>
    </citation>
    <scope>NUCLEOTIDE SEQUENCE [LARGE SCALE GENOMIC DNA]</scope>
    <source>
        <strain evidence="2 3">NRRL 1336</strain>
    </source>
</reference>
<name>A0A1X2I255_9FUNG</name>
<feature type="signal peptide" evidence="1">
    <location>
        <begin position="1"/>
        <end position="21"/>
    </location>
</feature>
<evidence type="ECO:0000256" key="1">
    <source>
        <dbReference type="SAM" id="SignalP"/>
    </source>
</evidence>
<evidence type="ECO:0000313" key="3">
    <source>
        <dbReference type="Proteomes" id="UP000193560"/>
    </source>
</evidence>
<organism evidence="2 3">
    <name type="scientific">Absidia repens</name>
    <dbReference type="NCBI Taxonomy" id="90262"/>
    <lineage>
        <taxon>Eukaryota</taxon>
        <taxon>Fungi</taxon>
        <taxon>Fungi incertae sedis</taxon>
        <taxon>Mucoromycota</taxon>
        <taxon>Mucoromycotina</taxon>
        <taxon>Mucoromycetes</taxon>
        <taxon>Mucorales</taxon>
        <taxon>Cunninghamellaceae</taxon>
        <taxon>Absidia</taxon>
    </lineage>
</organism>
<keyword evidence="1" id="KW-0732">Signal</keyword>
<dbReference type="STRING" id="90262.A0A1X2I255"/>
<feature type="chain" id="PRO_5012032792" evidence="1">
    <location>
        <begin position="22"/>
        <end position="122"/>
    </location>
</feature>
<comment type="caution">
    <text evidence="2">The sequence shown here is derived from an EMBL/GenBank/DDBJ whole genome shotgun (WGS) entry which is preliminary data.</text>
</comment>
<proteinExistence type="predicted"/>
<accession>A0A1X2I255</accession>
<keyword evidence="3" id="KW-1185">Reference proteome</keyword>
<sequence>MVKSSTIIIALAAFAGHNVLAQDINPTSALAGLDPGSLSSALAQAESSLAAMQTNPTYSSLIANNPTFSSAMAEASSYMANPSSAAAAAASSAGAAHNSGSSVQPIGAAALVISAAVAVGML</sequence>